<evidence type="ECO:0000313" key="14">
    <source>
        <dbReference type="Proteomes" id="UP000271974"/>
    </source>
</evidence>
<evidence type="ECO:0000256" key="2">
    <source>
        <dbReference type="ARBA" id="ARBA00004922"/>
    </source>
</evidence>
<proteinExistence type="inferred from homology"/>
<name>A0A433TF66_ELYCH</name>
<feature type="region of interest" description="Disordered" evidence="11">
    <location>
        <begin position="313"/>
        <end position="335"/>
    </location>
</feature>
<evidence type="ECO:0000256" key="10">
    <source>
        <dbReference type="ARBA" id="ARBA00038150"/>
    </source>
</evidence>
<dbReference type="Proteomes" id="UP000271974">
    <property type="component" value="Unassembled WGS sequence"/>
</dbReference>
<dbReference type="AlphaFoldDB" id="A0A433TF66"/>
<evidence type="ECO:0000256" key="4">
    <source>
        <dbReference type="ARBA" id="ARBA00022679"/>
    </source>
</evidence>
<gene>
    <name evidence="13" type="ORF">EGW08_012082</name>
</gene>
<evidence type="ECO:0008006" key="15">
    <source>
        <dbReference type="Google" id="ProtNLM"/>
    </source>
</evidence>
<keyword evidence="4" id="KW-0808">Transferase</keyword>
<evidence type="ECO:0000313" key="13">
    <source>
        <dbReference type="EMBL" id="RUS80159.1"/>
    </source>
</evidence>
<dbReference type="PANTHER" id="PTHR19297">
    <property type="entry name" value="GLYCOSYLTRANSFERASE 14 FAMILY MEMBER"/>
    <property type="match status" value="1"/>
</dbReference>
<evidence type="ECO:0000256" key="9">
    <source>
        <dbReference type="ARBA" id="ARBA00023180"/>
    </source>
</evidence>
<keyword evidence="9" id="KW-0325">Glycoprotein</keyword>
<dbReference type="EMBL" id="RQTK01000408">
    <property type="protein sequence ID" value="RUS80159.1"/>
    <property type="molecule type" value="Genomic_DNA"/>
</dbReference>
<dbReference type="STRING" id="188477.A0A433TF66"/>
<comment type="caution">
    <text evidence="13">The sequence shown here is derived from an EMBL/GenBank/DDBJ whole genome shotgun (WGS) entry which is preliminary data.</text>
</comment>
<dbReference type="Pfam" id="PF02485">
    <property type="entry name" value="Branch"/>
    <property type="match status" value="2"/>
</dbReference>
<dbReference type="InterPro" id="IPR003406">
    <property type="entry name" value="Glyco_trans_14"/>
</dbReference>
<keyword evidence="6" id="KW-0735">Signal-anchor</keyword>
<keyword evidence="5 12" id="KW-0812">Transmembrane</keyword>
<dbReference type="PANTHER" id="PTHR19297:SF185">
    <property type="entry name" value="BETA-1,3-GALACTOSYL-O-GLYCOSYL-GLYCOPROTEIN BETA-1,6-N-ACETYLGLUCOSAMINYLTRANSFERASE 3"/>
    <property type="match status" value="1"/>
</dbReference>
<evidence type="ECO:0000256" key="8">
    <source>
        <dbReference type="ARBA" id="ARBA00023136"/>
    </source>
</evidence>
<accession>A0A433TF66</accession>
<evidence type="ECO:0000256" key="3">
    <source>
        <dbReference type="ARBA" id="ARBA00022676"/>
    </source>
</evidence>
<dbReference type="GO" id="GO:0008375">
    <property type="term" value="F:acetylglucosaminyltransferase activity"/>
    <property type="evidence" value="ECO:0007669"/>
    <property type="project" value="TreeGrafter"/>
</dbReference>
<reference evidence="13 14" key="1">
    <citation type="submission" date="2019-01" db="EMBL/GenBank/DDBJ databases">
        <title>A draft genome assembly of the solar-powered sea slug Elysia chlorotica.</title>
        <authorList>
            <person name="Cai H."/>
            <person name="Li Q."/>
            <person name="Fang X."/>
            <person name="Li J."/>
            <person name="Curtis N.E."/>
            <person name="Altenburger A."/>
            <person name="Shibata T."/>
            <person name="Feng M."/>
            <person name="Maeda T."/>
            <person name="Schwartz J.A."/>
            <person name="Shigenobu S."/>
            <person name="Lundholm N."/>
            <person name="Nishiyama T."/>
            <person name="Yang H."/>
            <person name="Hasebe M."/>
            <person name="Li S."/>
            <person name="Pierce S.K."/>
            <person name="Wang J."/>
        </authorList>
    </citation>
    <scope>NUCLEOTIDE SEQUENCE [LARGE SCALE GENOMIC DNA]</scope>
    <source>
        <strain evidence="13">EC2010</strain>
        <tissue evidence="13">Whole organism of an adult</tissue>
    </source>
</reference>
<comment type="similarity">
    <text evidence="10">Belongs to the glycosyltransferase 14 family.</text>
</comment>
<evidence type="ECO:0000256" key="5">
    <source>
        <dbReference type="ARBA" id="ARBA00022692"/>
    </source>
</evidence>
<evidence type="ECO:0000256" key="7">
    <source>
        <dbReference type="ARBA" id="ARBA00022989"/>
    </source>
</evidence>
<feature type="compositionally biased region" description="Low complexity" evidence="11">
    <location>
        <begin position="321"/>
        <end position="335"/>
    </location>
</feature>
<sequence>MTPTSIESIKGGGWCRCQSTATKSFYWKILAGFTFVSFFLSYTVYTSQIRGPGSYAISSFPGKESIQGTSKNSKPRAPSDTWITPALKSLSPRQNPSKNEIPTFNPRLPSEFFNTLSGHYVQTIVNCSAVLSGNQTETKRAEQIAKQLAEEERSAGESFNTPQRKEHYNTLSETVLKLSTKSLSQDFARLTTQWYLNATKDCAWFKQTRGYITSSLTQEEEEFPIAFSMLVFKDLEMVERLLRMVYRPQNYYCIHVDSKSPPDFYAAVKSLAACFPHSVRMSSRRVDVQWGTFTVLEPELICMQDLWEVDQNTTSSRDTAGSQPDSSQRSSSGGNRSKWKYFINLTGQEFPLKTNYEIVQILKAFNGANSEEGTIKRANRHRWKTSPPHGIVPVKGGVHTVLNRFTIDYILHNDTARDFIEWLKTTSIPDETFFASLNYNPQLGIPGTYNGESMETVPTLARYKMWYGHNCHSGQTVRAICILSTGDLPRLGRAPELFANKFYLHQDRVVIGCLEEMLFNNTRDETLGTKAFKTTFYENQDFVKNQVPIH</sequence>
<evidence type="ECO:0000256" key="1">
    <source>
        <dbReference type="ARBA" id="ARBA00004606"/>
    </source>
</evidence>
<evidence type="ECO:0000256" key="11">
    <source>
        <dbReference type="SAM" id="MobiDB-lite"/>
    </source>
</evidence>
<dbReference type="OrthoDB" id="2019572at2759"/>
<dbReference type="GO" id="GO:0016020">
    <property type="term" value="C:membrane"/>
    <property type="evidence" value="ECO:0007669"/>
    <property type="project" value="UniProtKB-SubCell"/>
</dbReference>
<keyword evidence="7 12" id="KW-1133">Transmembrane helix</keyword>
<keyword evidence="8 12" id="KW-0472">Membrane</keyword>
<keyword evidence="3" id="KW-0328">Glycosyltransferase</keyword>
<keyword evidence="14" id="KW-1185">Reference proteome</keyword>
<protein>
    <recommendedName>
        <fullName evidence="15">Protein xylosyltransferase</fullName>
    </recommendedName>
</protein>
<evidence type="ECO:0000256" key="12">
    <source>
        <dbReference type="SAM" id="Phobius"/>
    </source>
</evidence>
<feature type="transmembrane region" description="Helical" evidence="12">
    <location>
        <begin position="25"/>
        <end position="45"/>
    </location>
</feature>
<organism evidence="13 14">
    <name type="scientific">Elysia chlorotica</name>
    <name type="common">Eastern emerald elysia</name>
    <name type="synonym">Sea slug</name>
    <dbReference type="NCBI Taxonomy" id="188477"/>
    <lineage>
        <taxon>Eukaryota</taxon>
        <taxon>Metazoa</taxon>
        <taxon>Spiralia</taxon>
        <taxon>Lophotrochozoa</taxon>
        <taxon>Mollusca</taxon>
        <taxon>Gastropoda</taxon>
        <taxon>Heterobranchia</taxon>
        <taxon>Euthyneura</taxon>
        <taxon>Panpulmonata</taxon>
        <taxon>Sacoglossa</taxon>
        <taxon>Placobranchoidea</taxon>
        <taxon>Plakobranchidae</taxon>
        <taxon>Elysia</taxon>
    </lineage>
</organism>
<comment type="pathway">
    <text evidence="2">Protein modification; protein glycosylation.</text>
</comment>
<comment type="subcellular location">
    <subcellularLocation>
        <location evidence="1">Membrane</location>
        <topology evidence="1">Single-pass type II membrane protein</topology>
    </subcellularLocation>
</comment>
<evidence type="ECO:0000256" key="6">
    <source>
        <dbReference type="ARBA" id="ARBA00022968"/>
    </source>
</evidence>